<gene>
    <name evidence="2" type="ORF">PLBR_LOCUS2744</name>
</gene>
<keyword evidence="2" id="KW-0496">Mitochondrion</keyword>
<evidence type="ECO:0000256" key="1">
    <source>
        <dbReference type="SAM" id="SignalP"/>
    </source>
</evidence>
<name>A0A3P3Y5U0_PLABS</name>
<evidence type="ECO:0000313" key="3">
    <source>
        <dbReference type="Proteomes" id="UP000290189"/>
    </source>
</evidence>
<proteinExistence type="predicted"/>
<feature type="signal peptide" evidence="1">
    <location>
        <begin position="1"/>
        <end position="19"/>
    </location>
</feature>
<sequence>MRPMPALWWLIPSLIAVRAALQGQQPYVASLRLQLAEGVIVFPSSSPATFGMGSTFCMQRNATAVSLATLQKVANDSAARGSSLQADLSTMYPDVSRSGTNRFWMAPAPNATDCLAVDVSPSGLTQTSSPCSTLLLMLCYGTIPNYDQK</sequence>
<feature type="chain" id="PRO_5018300618" description="Secreted protein" evidence="1">
    <location>
        <begin position="20"/>
        <end position="149"/>
    </location>
</feature>
<keyword evidence="1" id="KW-0732">Signal</keyword>
<dbReference type="Proteomes" id="UP000290189">
    <property type="component" value="Unassembled WGS sequence"/>
</dbReference>
<accession>A0A3P3Y5U0</accession>
<organism evidence="2 3">
    <name type="scientific">Plasmodiophora brassicae</name>
    <name type="common">Clubroot disease agent</name>
    <dbReference type="NCBI Taxonomy" id="37360"/>
    <lineage>
        <taxon>Eukaryota</taxon>
        <taxon>Sar</taxon>
        <taxon>Rhizaria</taxon>
        <taxon>Endomyxa</taxon>
        <taxon>Phytomyxea</taxon>
        <taxon>Plasmodiophorida</taxon>
        <taxon>Plasmodiophoridae</taxon>
        <taxon>Plasmodiophora</taxon>
    </lineage>
</organism>
<evidence type="ECO:0008006" key="4">
    <source>
        <dbReference type="Google" id="ProtNLM"/>
    </source>
</evidence>
<geneLocation type="mitochondrion" evidence="2"/>
<dbReference type="AlphaFoldDB" id="A0A3P3Y5U0"/>
<evidence type="ECO:0000313" key="2">
    <source>
        <dbReference type="EMBL" id="SPQ95529.1"/>
    </source>
</evidence>
<protein>
    <recommendedName>
        <fullName evidence="4">Secreted protein</fullName>
    </recommendedName>
</protein>
<reference evidence="2 3" key="1">
    <citation type="submission" date="2018-03" db="EMBL/GenBank/DDBJ databases">
        <authorList>
            <person name="Fogelqvist J."/>
        </authorList>
    </citation>
    <scope>NUCLEOTIDE SEQUENCE [LARGE SCALE GENOMIC DNA]</scope>
</reference>
<dbReference type="EMBL" id="OVEO01000004">
    <property type="protein sequence ID" value="SPQ95529.1"/>
    <property type="molecule type" value="Genomic_DNA"/>
</dbReference>